<feature type="domain" description="Fumarate lyase N-terminal" evidence="1">
    <location>
        <begin position="32"/>
        <end position="321"/>
    </location>
</feature>
<dbReference type="PANTHER" id="PTHR43814:SF1">
    <property type="entry name" value="ARGININOSUCCINATE LYASE"/>
    <property type="match status" value="1"/>
</dbReference>
<dbReference type="SUPFAM" id="SSF48557">
    <property type="entry name" value="L-aspartase-like"/>
    <property type="match status" value="1"/>
</dbReference>
<dbReference type="GO" id="GO:0004056">
    <property type="term" value="F:argininosuccinate lyase activity"/>
    <property type="evidence" value="ECO:0007669"/>
    <property type="project" value="InterPro"/>
</dbReference>
<dbReference type="Gene3D" id="1.10.40.30">
    <property type="entry name" value="Fumarase/aspartase (C-terminal domain)"/>
    <property type="match status" value="1"/>
</dbReference>
<dbReference type="EMBL" id="CAFBNE010000054">
    <property type="protein sequence ID" value="CAB4954415.1"/>
    <property type="molecule type" value="Genomic_DNA"/>
</dbReference>
<protein>
    <submittedName>
        <fullName evidence="3">Unannotated protein</fullName>
    </submittedName>
</protein>
<dbReference type="Pfam" id="PF14698">
    <property type="entry name" value="ASL_C2"/>
    <property type="match status" value="1"/>
</dbReference>
<dbReference type="CDD" id="cd01359">
    <property type="entry name" value="Argininosuccinate_lyase"/>
    <property type="match status" value="1"/>
</dbReference>
<feature type="domain" description="Argininosuccinate lyase C-terminal" evidence="2">
    <location>
        <begin position="384"/>
        <end position="452"/>
    </location>
</feature>
<dbReference type="InterPro" id="IPR008948">
    <property type="entry name" value="L-Aspartase-like"/>
</dbReference>
<dbReference type="InterPro" id="IPR020557">
    <property type="entry name" value="Fumarate_lyase_CS"/>
</dbReference>
<gene>
    <name evidence="3" type="ORF">UFOPK3772_01761</name>
</gene>
<organism evidence="3">
    <name type="scientific">freshwater metagenome</name>
    <dbReference type="NCBI Taxonomy" id="449393"/>
    <lineage>
        <taxon>unclassified sequences</taxon>
        <taxon>metagenomes</taxon>
        <taxon>ecological metagenomes</taxon>
    </lineage>
</organism>
<dbReference type="GO" id="GO:0042450">
    <property type="term" value="P:L-arginine biosynthetic process via ornithine"/>
    <property type="evidence" value="ECO:0007669"/>
    <property type="project" value="InterPro"/>
</dbReference>
<evidence type="ECO:0000259" key="2">
    <source>
        <dbReference type="Pfam" id="PF14698"/>
    </source>
</evidence>
<dbReference type="PANTHER" id="PTHR43814">
    <property type="entry name" value="ARGININOSUCCINATE LYASE"/>
    <property type="match status" value="1"/>
</dbReference>
<name>A0A6J7KFW5_9ZZZZ</name>
<dbReference type="FunFam" id="1.10.40.30:FF:000001">
    <property type="entry name" value="Argininosuccinate lyase"/>
    <property type="match status" value="1"/>
</dbReference>
<dbReference type="HAMAP" id="MF_00006">
    <property type="entry name" value="Arg_succ_lyase"/>
    <property type="match status" value="1"/>
</dbReference>
<dbReference type="InterPro" id="IPR009049">
    <property type="entry name" value="Argininosuccinate_lyase"/>
</dbReference>
<dbReference type="InterPro" id="IPR022761">
    <property type="entry name" value="Fumarate_lyase_N"/>
</dbReference>
<dbReference type="InterPro" id="IPR029419">
    <property type="entry name" value="Arg_succ_lyase_C"/>
</dbReference>
<dbReference type="FunFam" id="1.20.200.10:FF:000015">
    <property type="entry name" value="argininosuccinate lyase isoform X2"/>
    <property type="match status" value="1"/>
</dbReference>
<dbReference type="Gene3D" id="1.20.200.10">
    <property type="entry name" value="Fumarase/aspartase (Central domain)"/>
    <property type="match status" value="1"/>
</dbReference>
<dbReference type="PRINTS" id="PR00145">
    <property type="entry name" value="ARGSUCLYASE"/>
</dbReference>
<dbReference type="Gene3D" id="1.10.275.10">
    <property type="entry name" value="Fumarase/aspartase (N-terminal domain)"/>
    <property type="match status" value="1"/>
</dbReference>
<dbReference type="Pfam" id="PF00206">
    <property type="entry name" value="Lyase_1"/>
    <property type="match status" value="1"/>
</dbReference>
<dbReference type="PROSITE" id="PS00163">
    <property type="entry name" value="FUMARATE_LYASES"/>
    <property type="match status" value="1"/>
</dbReference>
<reference evidence="3" key="1">
    <citation type="submission" date="2020-05" db="EMBL/GenBank/DDBJ databases">
        <authorList>
            <person name="Chiriac C."/>
            <person name="Salcher M."/>
            <person name="Ghai R."/>
            <person name="Kavagutti S V."/>
        </authorList>
    </citation>
    <scope>NUCLEOTIDE SEQUENCE</scope>
</reference>
<dbReference type="NCBIfam" id="TIGR00838">
    <property type="entry name" value="argH"/>
    <property type="match status" value="1"/>
</dbReference>
<dbReference type="AlphaFoldDB" id="A0A6J7KFW5"/>
<sequence>MSRDAIVDADAGDAQSAEPGVTRLWGGRFSSGPADAMSALSASVHFDWRLAPYDIEQTRAHSRVLARAGLLSEAELVLVEAALVDVANGVSSGLLVPEAQDEDVHTAIERHLIARLGDLGGKLRAGRSRNDQVSTDFRMYLRAQVRVIARQVIDLEEAFIDQASQHVGTSSPGFTHLQHAQPVSFGHELAKHVHALGRDLERFADWDARCARSPLGAGALAGSSLGLDPEAVARDLGFTSALGNSIDAVSDRDWVAEFLFVAAMLGVHLSRIGEEVILMTSREFGWATLDDAWSTGSSIMPQKKNPDVAELARGKSGRLIGNLTGLLATLKGLPFAYNRDLQEDKEPVFDTVEQLLLVLPAMTGMISTLRFDTARMARSAPEGFALATDIAEWLVRKGVPFREAHEIAGACVRRAESRGIELWDLSDEELQGISATLTPAVRSVLSVRGSLESRSAFGGTAPERVREQIDALRQAVAMEGRRWAEPAGA</sequence>
<dbReference type="PRINTS" id="PR00149">
    <property type="entry name" value="FUMRATELYASE"/>
</dbReference>
<evidence type="ECO:0000313" key="3">
    <source>
        <dbReference type="EMBL" id="CAB4954415.1"/>
    </source>
</evidence>
<accession>A0A6J7KFW5</accession>
<dbReference type="InterPro" id="IPR000362">
    <property type="entry name" value="Fumarate_lyase_fam"/>
</dbReference>
<evidence type="ECO:0000259" key="1">
    <source>
        <dbReference type="Pfam" id="PF00206"/>
    </source>
</evidence>
<dbReference type="GO" id="GO:0005829">
    <property type="term" value="C:cytosol"/>
    <property type="evidence" value="ECO:0007669"/>
    <property type="project" value="TreeGrafter"/>
</dbReference>
<proteinExistence type="inferred from homology"/>
<dbReference type="InterPro" id="IPR024083">
    <property type="entry name" value="Fumarase/histidase_N"/>
</dbReference>